<gene>
    <name evidence="2" type="ORF">SBX37_16395</name>
    <name evidence="3" type="ORF">SBX37_16465</name>
    <name evidence="4" type="ORF">VIM7927_02009</name>
</gene>
<reference evidence="2 6" key="2">
    <citation type="submission" date="2023-11" db="EMBL/GenBank/DDBJ databases">
        <title>Plant-associative lifestyle of Vibrio porteresiae and its evolutionary dynamics.</title>
        <authorList>
            <person name="Rameshkumar N."/>
            <person name="Kirti K."/>
        </authorList>
    </citation>
    <scope>NUCLEOTIDE SEQUENCE [LARGE SCALE GENOMIC DNA]</scope>
    <source>
        <strain evidence="2 6">MSSRF38</strain>
    </source>
</reference>
<evidence type="ECO:0000313" key="2">
    <source>
        <dbReference type="EMBL" id="MDW6004438.1"/>
    </source>
</evidence>
<dbReference type="EMBL" id="FXXI01000003">
    <property type="protein sequence ID" value="SMS00740.1"/>
    <property type="molecule type" value="Genomic_DNA"/>
</dbReference>
<feature type="compositionally biased region" description="Basic residues" evidence="1">
    <location>
        <begin position="7"/>
        <end position="23"/>
    </location>
</feature>
<evidence type="ECO:0000313" key="6">
    <source>
        <dbReference type="Proteomes" id="UP001283366"/>
    </source>
</evidence>
<organism evidence="4 5">
    <name type="scientific">Vibrio mangrovi</name>
    <dbReference type="NCBI Taxonomy" id="474394"/>
    <lineage>
        <taxon>Bacteria</taxon>
        <taxon>Pseudomonadati</taxon>
        <taxon>Pseudomonadota</taxon>
        <taxon>Gammaproteobacteria</taxon>
        <taxon>Vibrionales</taxon>
        <taxon>Vibrionaceae</taxon>
        <taxon>Vibrio</taxon>
    </lineage>
</organism>
<dbReference type="RefSeq" id="WP_087480799.1">
    <property type="nucleotide sequence ID" value="NZ_AP024884.1"/>
</dbReference>
<accession>A0A1Y6IV92</accession>
<dbReference type="Proteomes" id="UP001283366">
    <property type="component" value="Unassembled WGS sequence"/>
</dbReference>
<proteinExistence type="predicted"/>
<evidence type="ECO:0000313" key="5">
    <source>
        <dbReference type="Proteomes" id="UP000196125"/>
    </source>
</evidence>
<keyword evidence="6" id="KW-1185">Reference proteome</keyword>
<sequence>MSNRDKKLLKRKRKAQKNNKAKNKNGGLFFTPKGIQIMETLSSVEDMDCFDIPVPEVGAYKDDLDHYFRILSVSERDPEGNFIVSYCDIVDGVDMPSENLSANDWIELSVLCSPKLL</sequence>
<evidence type="ECO:0000313" key="4">
    <source>
        <dbReference type="EMBL" id="SMS00740.1"/>
    </source>
</evidence>
<dbReference type="AlphaFoldDB" id="A0A1Y6IV92"/>
<name>A0A1Y6IV92_9VIBR</name>
<dbReference type="Proteomes" id="UP000196125">
    <property type="component" value="Unassembled WGS sequence"/>
</dbReference>
<evidence type="ECO:0000256" key="1">
    <source>
        <dbReference type="SAM" id="MobiDB-lite"/>
    </source>
</evidence>
<evidence type="ECO:0000313" key="3">
    <source>
        <dbReference type="EMBL" id="MDW6004452.1"/>
    </source>
</evidence>
<dbReference type="EMBL" id="JAWRCO010000002">
    <property type="protein sequence ID" value="MDW6004452.1"/>
    <property type="molecule type" value="Genomic_DNA"/>
</dbReference>
<dbReference type="EMBL" id="JAWRCO010000002">
    <property type="protein sequence ID" value="MDW6004438.1"/>
    <property type="molecule type" value="Genomic_DNA"/>
</dbReference>
<feature type="region of interest" description="Disordered" evidence="1">
    <location>
        <begin position="1"/>
        <end position="27"/>
    </location>
</feature>
<protein>
    <submittedName>
        <fullName evidence="4">Uncharacterized protein</fullName>
    </submittedName>
</protein>
<reference evidence="4 5" key="1">
    <citation type="submission" date="2017-05" db="EMBL/GenBank/DDBJ databases">
        <authorList>
            <person name="Song R."/>
            <person name="Chenine A.L."/>
            <person name="Ruprecht R.M."/>
        </authorList>
    </citation>
    <scope>NUCLEOTIDE SEQUENCE [LARGE SCALE GENOMIC DNA]</scope>
    <source>
        <strain evidence="4 5">CECT 7927</strain>
    </source>
</reference>